<dbReference type="Proteomes" id="UP000078492">
    <property type="component" value="Unassembled WGS sequence"/>
</dbReference>
<gene>
    <name evidence="2" type="ORF">ALC57_10925</name>
</gene>
<proteinExistence type="predicted"/>
<evidence type="ECO:0000256" key="1">
    <source>
        <dbReference type="SAM" id="MobiDB-lite"/>
    </source>
</evidence>
<dbReference type="EMBL" id="KQ980300">
    <property type="protein sequence ID" value="KYN16819.1"/>
    <property type="molecule type" value="Genomic_DNA"/>
</dbReference>
<evidence type="ECO:0000313" key="3">
    <source>
        <dbReference type="Proteomes" id="UP000078492"/>
    </source>
</evidence>
<feature type="region of interest" description="Disordered" evidence="1">
    <location>
        <begin position="39"/>
        <end position="59"/>
    </location>
</feature>
<sequence length="168" mass="18823">MGKSSHKSRKRRRSLSADRLASLENKMVRLIDILSQRRVRSPSGPFPSDSETVSAPLVRQEGLMDPKFLEVEEDVDEEDDTSLSHSKQVNINESSFPAISASEACNTDSLTKQLFGPDLEGEETSQWNELVTRKWCDLTRKGLAVDQRELLFKKFAPPEALAFLKGAS</sequence>
<organism evidence="2 3">
    <name type="scientific">Trachymyrmex cornetzi</name>
    <dbReference type="NCBI Taxonomy" id="471704"/>
    <lineage>
        <taxon>Eukaryota</taxon>
        <taxon>Metazoa</taxon>
        <taxon>Ecdysozoa</taxon>
        <taxon>Arthropoda</taxon>
        <taxon>Hexapoda</taxon>
        <taxon>Insecta</taxon>
        <taxon>Pterygota</taxon>
        <taxon>Neoptera</taxon>
        <taxon>Endopterygota</taxon>
        <taxon>Hymenoptera</taxon>
        <taxon>Apocrita</taxon>
        <taxon>Aculeata</taxon>
        <taxon>Formicoidea</taxon>
        <taxon>Formicidae</taxon>
        <taxon>Myrmicinae</taxon>
        <taxon>Trachymyrmex</taxon>
    </lineage>
</organism>
<keyword evidence="3" id="KW-1185">Reference proteome</keyword>
<reference evidence="2 3" key="1">
    <citation type="submission" date="2015-09" db="EMBL/GenBank/DDBJ databases">
        <title>Trachymyrmex cornetzi WGS genome.</title>
        <authorList>
            <person name="Nygaard S."/>
            <person name="Hu H."/>
            <person name="Boomsma J."/>
            <person name="Zhang G."/>
        </authorList>
    </citation>
    <scope>NUCLEOTIDE SEQUENCE [LARGE SCALE GENOMIC DNA]</scope>
    <source>
        <strain evidence="2">Tcor2-1</strain>
        <tissue evidence="2">Whole body</tissue>
    </source>
</reference>
<name>A0A151J361_9HYME</name>
<accession>A0A151J361</accession>
<evidence type="ECO:0000313" key="2">
    <source>
        <dbReference type="EMBL" id="KYN16819.1"/>
    </source>
</evidence>
<protein>
    <submittedName>
        <fullName evidence="2">Uncharacterized protein</fullName>
    </submittedName>
</protein>
<dbReference type="AlphaFoldDB" id="A0A151J361"/>